<dbReference type="Proteomes" id="UP001589854">
    <property type="component" value="Unassembled WGS sequence"/>
</dbReference>
<name>A0ABV6G8D3_9BACI</name>
<dbReference type="RefSeq" id="WP_378929341.1">
    <property type="nucleotide sequence ID" value="NZ_JBHLVO010000001.1"/>
</dbReference>
<reference evidence="1 2" key="1">
    <citation type="submission" date="2024-09" db="EMBL/GenBank/DDBJ databases">
        <authorList>
            <person name="Sun Q."/>
            <person name="Mori K."/>
        </authorList>
    </citation>
    <scope>NUCLEOTIDE SEQUENCE [LARGE SCALE GENOMIC DNA]</scope>
    <source>
        <strain evidence="1 2">CCM 7228</strain>
    </source>
</reference>
<proteinExistence type="predicted"/>
<comment type="caution">
    <text evidence="1">The sequence shown here is derived from an EMBL/GenBank/DDBJ whole genome shotgun (WGS) entry which is preliminary data.</text>
</comment>
<evidence type="ECO:0000313" key="1">
    <source>
        <dbReference type="EMBL" id="MFC0269936.1"/>
    </source>
</evidence>
<organism evidence="1 2">
    <name type="scientific">Metabacillus herbersteinensis</name>
    <dbReference type="NCBI Taxonomy" id="283816"/>
    <lineage>
        <taxon>Bacteria</taxon>
        <taxon>Bacillati</taxon>
        <taxon>Bacillota</taxon>
        <taxon>Bacilli</taxon>
        <taxon>Bacillales</taxon>
        <taxon>Bacillaceae</taxon>
        <taxon>Metabacillus</taxon>
    </lineage>
</organism>
<dbReference type="Pfam" id="PF14907">
    <property type="entry name" value="NTP_transf_5"/>
    <property type="match status" value="1"/>
</dbReference>
<evidence type="ECO:0000313" key="2">
    <source>
        <dbReference type="Proteomes" id="UP001589854"/>
    </source>
</evidence>
<keyword evidence="2" id="KW-1185">Reference proteome</keyword>
<dbReference type="EMBL" id="JBHLVO010000001">
    <property type="protein sequence ID" value="MFC0269936.1"/>
    <property type="molecule type" value="Genomic_DNA"/>
</dbReference>
<protein>
    <submittedName>
        <fullName evidence="1">Nucleotidyltransferase family protein</fullName>
    </submittedName>
</protein>
<dbReference type="InterPro" id="IPR039498">
    <property type="entry name" value="NTP_transf_5"/>
</dbReference>
<sequence>MLINFLQAIYDNNTPLPSDTEIYHQLKGDIEYFSISPQVYSQLKQQNQLDKTPLLFQNQLKESYNQVLLQNLFIKNQTKEILNAFDDLAIEAIPLKGVFFSEKYFGDLAARGTSDIDLLIMPSDLRNAIESVKKLGYIVEEECSPNHFHCSFSKELPGSAIPLSVEIHWNILKEDTSNLNIEEFWNEAIPMSQYSHIKELSDYHTFYFICLHAWRHNLDSMKHFIDIVQMVHVLGDSLDLDSLFRDATSHKTLKRMERTLSIVYHVFPHLEEIKKLPINKRTGLWWQYEAIKSSTYRNVKVYADFFDYQFFSFDTVRHRFLAFSQWISPTRNDLMTELGFEIKSKNLLIEYSRLYKRRFLGVVKSMKE</sequence>
<accession>A0ABV6G8D3</accession>
<gene>
    <name evidence="1" type="ORF">ACFFIX_00495</name>
</gene>